<evidence type="ECO:0000256" key="5">
    <source>
        <dbReference type="ARBA" id="ARBA00023136"/>
    </source>
</evidence>
<accession>A0A649UJB2</accession>
<feature type="compositionally biased region" description="Polar residues" evidence="6">
    <location>
        <begin position="631"/>
        <end position="650"/>
    </location>
</feature>
<reference evidence="8" key="1">
    <citation type="submission" date="2019-04" db="EMBL/GenBank/DDBJ databases">
        <title>Flower to fruit transition in Vanilla planifolia, structural and functional analysis.</title>
        <authorList>
            <person name="Salazar-Rojas V.M."/>
            <person name="Hernandez-Miranda A."/>
            <person name="Cruz Y."/>
            <person name="Monsalvo-Reyes A."/>
            <person name="Sandoval-Zapotitla E."/>
            <person name="Campos J.E."/>
        </authorList>
    </citation>
    <scope>NUCLEOTIDE SEQUENCE</scope>
</reference>
<proteinExistence type="evidence at transcript level"/>
<dbReference type="GO" id="GO:0034755">
    <property type="term" value="P:iron ion transmembrane transport"/>
    <property type="evidence" value="ECO:0007669"/>
    <property type="project" value="TreeGrafter"/>
</dbReference>
<dbReference type="InterPro" id="IPR001046">
    <property type="entry name" value="NRAMP_fam"/>
</dbReference>
<keyword evidence="5 7" id="KW-0472">Membrane</keyword>
<dbReference type="GO" id="GO:0005384">
    <property type="term" value="F:manganese ion transmembrane transporter activity"/>
    <property type="evidence" value="ECO:0007669"/>
    <property type="project" value="TreeGrafter"/>
</dbReference>
<keyword evidence="3 7" id="KW-0812">Transmembrane</keyword>
<feature type="transmembrane region" description="Helical" evidence="7">
    <location>
        <begin position="191"/>
        <end position="211"/>
    </location>
</feature>
<feature type="transmembrane region" description="Helical" evidence="7">
    <location>
        <begin position="89"/>
        <end position="115"/>
    </location>
</feature>
<dbReference type="PANTHER" id="PTHR11706:SF75">
    <property type="entry name" value="ETHYLENE-INSENSITIVE PROTEIN 2"/>
    <property type="match status" value="1"/>
</dbReference>
<feature type="transmembrane region" description="Helical" evidence="7">
    <location>
        <begin position="321"/>
        <end position="344"/>
    </location>
</feature>
<feature type="transmembrane region" description="Helical" evidence="7">
    <location>
        <begin position="12"/>
        <end position="35"/>
    </location>
</feature>
<dbReference type="GO" id="GO:0009873">
    <property type="term" value="P:ethylene-activated signaling pathway"/>
    <property type="evidence" value="ECO:0007669"/>
    <property type="project" value="InterPro"/>
</dbReference>
<evidence type="ECO:0000256" key="2">
    <source>
        <dbReference type="ARBA" id="ARBA00009965"/>
    </source>
</evidence>
<feature type="compositionally biased region" description="Basic and acidic residues" evidence="6">
    <location>
        <begin position="513"/>
        <end position="527"/>
    </location>
</feature>
<dbReference type="PRINTS" id="PR00447">
    <property type="entry name" value="NATRESASSCMP"/>
</dbReference>
<name>A0A649UJB2_VANPL</name>
<comment type="subcellular location">
    <subcellularLocation>
        <location evidence="1">Membrane</location>
        <topology evidence="1">Multi-pass membrane protein</topology>
    </subcellularLocation>
</comment>
<evidence type="ECO:0000256" key="3">
    <source>
        <dbReference type="ARBA" id="ARBA00022692"/>
    </source>
</evidence>
<dbReference type="PANTHER" id="PTHR11706">
    <property type="entry name" value="SOLUTE CARRIER PROTEIN FAMILY 11 MEMBER"/>
    <property type="match status" value="1"/>
</dbReference>
<evidence type="ECO:0000256" key="7">
    <source>
        <dbReference type="SAM" id="Phobius"/>
    </source>
</evidence>
<dbReference type="GO" id="GO:0015086">
    <property type="term" value="F:cadmium ion transmembrane transporter activity"/>
    <property type="evidence" value="ECO:0007669"/>
    <property type="project" value="TreeGrafter"/>
</dbReference>
<feature type="region of interest" description="Disordered" evidence="6">
    <location>
        <begin position="513"/>
        <end position="533"/>
    </location>
</feature>
<feature type="region of interest" description="Disordered" evidence="6">
    <location>
        <begin position="621"/>
        <end position="654"/>
    </location>
</feature>
<feature type="transmembrane region" description="Helical" evidence="7">
    <location>
        <begin position="47"/>
        <end position="68"/>
    </location>
</feature>
<dbReference type="PIRSF" id="PIRSF037378">
    <property type="entry name" value="EIN2"/>
    <property type="match status" value="1"/>
</dbReference>
<feature type="transmembrane region" description="Helical" evidence="7">
    <location>
        <begin position="390"/>
        <end position="408"/>
    </location>
</feature>
<dbReference type="AlphaFoldDB" id="A0A649UJB2"/>
<dbReference type="NCBIfam" id="NF037982">
    <property type="entry name" value="Nramp_1"/>
    <property type="match status" value="1"/>
</dbReference>
<evidence type="ECO:0000256" key="4">
    <source>
        <dbReference type="ARBA" id="ARBA00022989"/>
    </source>
</evidence>
<comment type="similarity">
    <text evidence="2">Belongs to the NRAMP (TC 2.A.55) family.</text>
</comment>
<keyword evidence="4 7" id="KW-1133">Transmembrane helix</keyword>
<feature type="transmembrane region" description="Helical" evidence="7">
    <location>
        <begin position="281"/>
        <end position="300"/>
    </location>
</feature>
<dbReference type="Pfam" id="PF01566">
    <property type="entry name" value="Nramp"/>
    <property type="match status" value="1"/>
</dbReference>
<dbReference type="GO" id="GO:0005886">
    <property type="term" value="C:plasma membrane"/>
    <property type="evidence" value="ECO:0007669"/>
    <property type="project" value="TreeGrafter"/>
</dbReference>
<gene>
    <name evidence="8" type="primary">EIN2</name>
</gene>
<evidence type="ECO:0000313" key="8">
    <source>
        <dbReference type="EMBL" id="QGJ03756.1"/>
    </source>
</evidence>
<sequence length="1275" mass="139478">MATKGFAGAMSHIFRSLGPAILISVAYIDLGKWLAAVEGGARFGFELVLPLLVFNCIAVLCQYLSTGIGMVTGKNLAEVCSEEYSRQSCILLGVLAELSMIISDLTMVLGIAYVLNLQFGIDLFSCIFVAIPGALLLPLLPALLDNHKFEAMYVILAGFVLLFYVVGVLISQPEVPVITNELFPKLTGENAYSVMSLLGANIMAHNFYIHSSVVQQQRRSSNVSIGNLFQDHFFAILIIFTGIFLVNYVLISSAAAVFGNADVAFNIQDVSVVMDQIFKNPVAPVAFLWVLFISCQITALTRNIGGKVILQHLFDTKLSALVHLLLAKGFTASVALCCVITGGAEGIYQSFIMCQIMLGMLLPSSAIPLFRVASSRVIMGAFKASCFTEILAFVSVTVMLIVNVIFIVEVLFGNSTWTVNLKESSGTAIVILYFFLLLGFTSICFTFYLATTPLKSANNMLNEQMSTRIFLKDLPELCDFIEESNPEMIKHDDDLGSVEETAFEKPLDRLSDKSATEYTPDEPHAVVDSDPDSLQTTYSSSVAVYTGSPCDHPEFSTSIEGEKPSDVKDSLGYLPGEYKIQQLVIEKPVAVNAPETNLHMDKGTGEGDAPELENSGKCLFPQPISEDATPVNISKGTSKDGVNSSGNLSKPSRLGRAGRRQLAAILDEFWANLFDLHGKLTQDASSKRLGILLGIDMKMAGSSGKVDSRAGDSCKVLFTDTERGQYFFPSSRDNSTCRRMNIQSGDLPIGIQMGNSWSQNLQQSDALVQGSSSNIFNPAEKTYSSLRLPQYSNDRDHQPATIHGYQMASYLREIGTSRNSYTASPRNLPSTSKFSTAYVSPLRYQDMYNHGHNNLGSMQNSDLSRINTLQVGSPYYEPPLIESSEHAVPPAYAKKYHSSPDISGIIALTRNLYLNEGKRSTPIGSRTSFGGMAVEQSPYLNPLSRAGTPLAFDDLSPTNVHKEMFPLQSTLNSETRSLFSKQSFEELFGMVDRDHVEVDQVNTVTVGSDHSVGDRTAMVRSSMTAEETFPYAESEARMLNSLRFCIMKILKLDGSDWLFRQSSGADEVLIEQVAIAEKGLHNDSSGISQIYANDFQCLSSDLNSNSIKRSKETDLASSLSLPNCGDGCVWRSALVVSFGVWCIQRILELSLVESRPELWGKYTFVLNRLQGIIEPAFFTSRQPLLPCTCLDISAKCLTKCTFLPKNGIPCAVEKFSGKSMTSASMVLDLIRDVEAAVSSRKGRTGTAAGDVAFPKGKENLVSVLKRYKRRLSNKP</sequence>
<dbReference type="InterPro" id="IPR017187">
    <property type="entry name" value="EIN2"/>
</dbReference>
<organism evidence="8">
    <name type="scientific">Vanilla planifolia</name>
    <name type="common">Vanilla</name>
    <dbReference type="NCBI Taxonomy" id="51239"/>
    <lineage>
        <taxon>Eukaryota</taxon>
        <taxon>Viridiplantae</taxon>
        <taxon>Streptophyta</taxon>
        <taxon>Embryophyta</taxon>
        <taxon>Tracheophyta</taxon>
        <taxon>Spermatophyta</taxon>
        <taxon>Magnoliopsida</taxon>
        <taxon>Liliopsida</taxon>
        <taxon>Asparagales</taxon>
        <taxon>Orchidaceae</taxon>
        <taxon>Vanilloideae</taxon>
        <taxon>Vanilleae</taxon>
        <taxon>Vanilla</taxon>
    </lineage>
</organism>
<evidence type="ECO:0000256" key="6">
    <source>
        <dbReference type="SAM" id="MobiDB-lite"/>
    </source>
</evidence>
<feature type="transmembrane region" description="Helical" evidence="7">
    <location>
        <begin position="232"/>
        <end position="261"/>
    </location>
</feature>
<feature type="transmembrane region" description="Helical" evidence="7">
    <location>
        <begin position="428"/>
        <end position="450"/>
    </location>
</feature>
<feature type="transmembrane region" description="Helical" evidence="7">
    <location>
        <begin position="151"/>
        <end position="171"/>
    </location>
</feature>
<feature type="transmembrane region" description="Helical" evidence="7">
    <location>
        <begin position="121"/>
        <end position="144"/>
    </location>
</feature>
<dbReference type="EMBL" id="MK850822">
    <property type="protein sequence ID" value="QGJ03756.1"/>
    <property type="molecule type" value="mRNA"/>
</dbReference>
<evidence type="ECO:0000256" key="1">
    <source>
        <dbReference type="ARBA" id="ARBA00004141"/>
    </source>
</evidence>
<protein>
    <submittedName>
        <fullName evidence="8">Ethylene-insensitive 2</fullName>
    </submittedName>
</protein>